<dbReference type="EMBL" id="CP094529">
    <property type="protein sequence ID" value="UOE37118.1"/>
    <property type="molecule type" value="Genomic_DNA"/>
</dbReference>
<dbReference type="Gene3D" id="3.90.930.1">
    <property type="match status" value="1"/>
</dbReference>
<sequence>MKIHKILSAFMLICLFSCNQKINQYIKIPGKAQQRHGKWVEHYPAIEGEMTASGRYRNGEKIGVWKTIYQNKLYQKDVTRNNVTKTKVHHPNGKIMEKGISKVDISTNERHWYYFGDWKYYDEQGNLKYIKKYDKGKKVDSLSFTK</sequence>
<dbReference type="Proteomes" id="UP000831068">
    <property type="component" value="Chromosome"/>
</dbReference>
<organism evidence="1 2">
    <name type="scientific">Chryseobacterium oryzae</name>
    <dbReference type="NCBI Taxonomy" id="2929799"/>
    <lineage>
        <taxon>Bacteria</taxon>
        <taxon>Pseudomonadati</taxon>
        <taxon>Bacteroidota</taxon>
        <taxon>Flavobacteriia</taxon>
        <taxon>Flavobacteriales</taxon>
        <taxon>Weeksellaceae</taxon>
        <taxon>Chryseobacterium group</taxon>
        <taxon>Chryseobacterium</taxon>
    </lineage>
</organism>
<name>A0ABY4BD90_9FLAO</name>
<proteinExistence type="predicted"/>
<reference evidence="1 2" key="1">
    <citation type="submission" date="2022-03" db="EMBL/GenBank/DDBJ databases">
        <title>Chryseobacterium sp. isolated from the Andong Sikhe.</title>
        <authorList>
            <person name="Won M."/>
            <person name="Kim S.-J."/>
            <person name="Kwon S.-W."/>
        </authorList>
    </citation>
    <scope>NUCLEOTIDE SEQUENCE [LARGE SCALE GENOMIC DNA]</scope>
    <source>
        <strain evidence="1 2">ADR-1</strain>
    </source>
</reference>
<evidence type="ECO:0000313" key="1">
    <source>
        <dbReference type="EMBL" id="UOE37118.1"/>
    </source>
</evidence>
<protein>
    <recommendedName>
        <fullName evidence="3">MORN repeat variant</fullName>
    </recommendedName>
</protein>
<dbReference type="SUPFAM" id="SSF82185">
    <property type="entry name" value="Histone H3 K4-specific methyltransferase SET7/9 N-terminal domain"/>
    <property type="match status" value="1"/>
</dbReference>
<evidence type="ECO:0000313" key="2">
    <source>
        <dbReference type="Proteomes" id="UP000831068"/>
    </source>
</evidence>
<evidence type="ECO:0008006" key="3">
    <source>
        <dbReference type="Google" id="ProtNLM"/>
    </source>
</evidence>
<gene>
    <name evidence="1" type="ORF">MTP08_08530</name>
</gene>
<dbReference type="RefSeq" id="WP_243575623.1">
    <property type="nucleotide sequence ID" value="NZ_CP094529.1"/>
</dbReference>
<accession>A0ABY4BD90</accession>
<keyword evidence="2" id="KW-1185">Reference proteome</keyword>